<dbReference type="Gene3D" id="3.30.70.20">
    <property type="match status" value="1"/>
</dbReference>
<protein>
    <submittedName>
        <fullName evidence="11">2-oxoacid:acceptor oxidoreductase, delta subunit, pyruvate/2-ketoisovalerate family</fullName>
        <ecNumber evidence="11">1.2.7.1</ecNumber>
    </submittedName>
</protein>
<dbReference type="HOGENOM" id="CLU_139698_1_1_2"/>
<sequence>MKIKINLGAISEPMQSENLKTGDWGTHYPVVDKEKCTACKTCEQYCPDLCIEVKEFGEEKYAVVNYNYCKGCGICASVCPFEAIKMELKDIFKFEVC</sequence>
<comment type="subunit">
    <text evidence="2">Heterotetramer of one alpha, one beta, one delta and one gamma chain.</text>
</comment>
<evidence type="ECO:0000256" key="7">
    <source>
        <dbReference type="ARBA" id="ARBA00022982"/>
    </source>
</evidence>
<feature type="domain" description="4Fe-4S ferredoxin-type" evidence="10">
    <location>
        <begin position="27"/>
        <end position="56"/>
    </location>
</feature>
<evidence type="ECO:0000256" key="1">
    <source>
        <dbReference type="ARBA" id="ARBA00001966"/>
    </source>
</evidence>
<dbReference type="SUPFAM" id="SSF54862">
    <property type="entry name" value="4Fe-4S ferredoxins"/>
    <property type="match status" value="1"/>
</dbReference>
<dbReference type="EMBL" id="CP006577">
    <property type="protein sequence ID" value="AIG98700.1"/>
    <property type="molecule type" value="Genomic_DNA"/>
</dbReference>
<evidence type="ECO:0000256" key="5">
    <source>
        <dbReference type="ARBA" id="ARBA00022723"/>
    </source>
</evidence>
<evidence type="ECO:0000256" key="9">
    <source>
        <dbReference type="ARBA" id="ARBA00023014"/>
    </source>
</evidence>
<dbReference type="GO" id="GO:0019164">
    <property type="term" value="F:pyruvate synthase activity"/>
    <property type="evidence" value="ECO:0007669"/>
    <property type="project" value="UniProtKB-EC"/>
</dbReference>
<keyword evidence="11" id="KW-0560">Oxidoreductase</keyword>
<keyword evidence="8" id="KW-0408">Iron</keyword>
<dbReference type="Pfam" id="PF14697">
    <property type="entry name" value="Fer4_21"/>
    <property type="match status" value="1"/>
</dbReference>
<evidence type="ECO:0000313" key="11">
    <source>
        <dbReference type="EMBL" id="AIG98700.1"/>
    </source>
</evidence>
<dbReference type="EC" id="1.2.7.1" evidence="11"/>
<feature type="domain" description="4Fe-4S ferredoxin-type" evidence="10">
    <location>
        <begin position="60"/>
        <end position="89"/>
    </location>
</feature>
<evidence type="ECO:0000256" key="6">
    <source>
        <dbReference type="ARBA" id="ARBA00022737"/>
    </source>
</evidence>
<dbReference type="PROSITE" id="PS51379">
    <property type="entry name" value="4FE4S_FER_2"/>
    <property type="match status" value="2"/>
</dbReference>
<dbReference type="PANTHER" id="PTHR43724:SF1">
    <property type="entry name" value="PYRUVATE SYNTHASE SUBUNIT PORD"/>
    <property type="match status" value="1"/>
</dbReference>
<keyword evidence="4" id="KW-0004">4Fe-4S</keyword>
<keyword evidence="3" id="KW-0813">Transport</keyword>
<dbReference type="RefSeq" id="WP_048096050.1">
    <property type="nucleotide sequence ID" value="NZ_CP006577.1"/>
</dbReference>
<evidence type="ECO:0000256" key="4">
    <source>
        <dbReference type="ARBA" id="ARBA00022485"/>
    </source>
</evidence>
<evidence type="ECO:0000259" key="10">
    <source>
        <dbReference type="PROSITE" id="PS51379"/>
    </source>
</evidence>
<dbReference type="AlphaFoldDB" id="A0A075WE75"/>
<proteinExistence type="predicted"/>
<evidence type="ECO:0000313" key="12">
    <source>
        <dbReference type="Proteomes" id="UP000028501"/>
    </source>
</evidence>
<organism evidence="11 12">
    <name type="scientific">Archaeoglobus fulgidus DSM 8774</name>
    <dbReference type="NCBI Taxonomy" id="1344584"/>
    <lineage>
        <taxon>Archaea</taxon>
        <taxon>Methanobacteriati</taxon>
        <taxon>Methanobacteriota</taxon>
        <taxon>Archaeoglobi</taxon>
        <taxon>Archaeoglobales</taxon>
        <taxon>Archaeoglobaceae</taxon>
        <taxon>Archaeoglobus</taxon>
    </lineage>
</organism>
<name>A0A075WE75_ARCFL</name>
<dbReference type="Proteomes" id="UP000028501">
    <property type="component" value="Chromosome"/>
</dbReference>
<gene>
    <name evidence="11" type="ORF">AFULGI_00019490</name>
</gene>
<keyword evidence="9" id="KW-0411">Iron-sulfur</keyword>
<keyword evidence="6" id="KW-0677">Repeat</keyword>
<dbReference type="InterPro" id="IPR017900">
    <property type="entry name" value="4Fe4S_Fe_S_CS"/>
</dbReference>
<keyword evidence="7" id="KW-0249">Electron transport</keyword>
<dbReference type="GO" id="GO:0051539">
    <property type="term" value="F:4 iron, 4 sulfur cluster binding"/>
    <property type="evidence" value="ECO:0007669"/>
    <property type="project" value="UniProtKB-KW"/>
</dbReference>
<dbReference type="PROSITE" id="PS00198">
    <property type="entry name" value="4FE4S_FER_1"/>
    <property type="match status" value="1"/>
</dbReference>
<evidence type="ECO:0000256" key="8">
    <source>
        <dbReference type="ARBA" id="ARBA00023004"/>
    </source>
</evidence>
<dbReference type="InterPro" id="IPR017896">
    <property type="entry name" value="4Fe4S_Fe-S-bd"/>
</dbReference>
<dbReference type="PANTHER" id="PTHR43724">
    <property type="entry name" value="PYRUVATE SYNTHASE SUBUNIT PORD"/>
    <property type="match status" value="1"/>
</dbReference>
<keyword evidence="5" id="KW-0479">Metal-binding</keyword>
<dbReference type="GO" id="GO:0046872">
    <property type="term" value="F:metal ion binding"/>
    <property type="evidence" value="ECO:0007669"/>
    <property type="project" value="UniProtKB-KW"/>
</dbReference>
<dbReference type="InterPro" id="IPR011898">
    <property type="entry name" value="PorD_KorD"/>
</dbReference>
<accession>A0A075WE75</accession>
<evidence type="ECO:0000256" key="2">
    <source>
        <dbReference type="ARBA" id="ARBA00011595"/>
    </source>
</evidence>
<reference evidence="11 12" key="1">
    <citation type="submission" date="2013-07" db="EMBL/GenBank/DDBJ databases">
        <title>Genome of Archaeoglobus fulgidus.</title>
        <authorList>
            <person name="Fiebig A."/>
            <person name="Birkeland N.-K."/>
        </authorList>
    </citation>
    <scope>NUCLEOTIDE SEQUENCE [LARGE SCALE GENOMIC DNA]</scope>
    <source>
        <strain evidence="11 12">DSM 8774</strain>
    </source>
</reference>
<dbReference type="GeneID" id="24795443"/>
<dbReference type="KEGG" id="afg:AFULGI_00019490"/>
<keyword evidence="11" id="KW-0670">Pyruvate</keyword>
<comment type="cofactor">
    <cofactor evidence="1">
        <name>[4Fe-4S] cluster</name>
        <dbReference type="ChEBI" id="CHEBI:49883"/>
    </cofactor>
</comment>
<dbReference type="NCBIfam" id="TIGR02179">
    <property type="entry name" value="PorD_KorD"/>
    <property type="match status" value="1"/>
</dbReference>
<evidence type="ECO:0000256" key="3">
    <source>
        <dbReference type="ARBA" id="ARBA00022448"/>
    </source>
</evidence>